<reference evidence="1" key="2">
    <citation type="journal article" date="2015" name="Fish Shellfish Immunol.">
        <title>Early steps in the European eel (Anguilla anguilla)-Vibrio vulnificus interaction in the gills: Role of the RtxA13 toxin.</title>
        <authorList>
            <person name="Callol A."/>
            <person name="Pajuelo D."/>
            <person name="Ebbesson L."/>
            <person name="Teles M."/>
            <person name="MacKenzie S."/>
            <person name="Amaro C."/>
        </authorList>
    </citation>
    <scope>NUCLEOTIDE SEQUENCE</scope>
</reference>
<proteinExistence type="predicted"/>
<organism evidence="1">
    <name type="scientific">Anguilla anguilla</name>
    <name type="common">European freshwater eel</name>
    <name type="synonym">Muraena anguilla</name>
    <dbReference type="NCBI Taxonomy" id="7936"/>
    <lineage>
        <taxon>Eukaryota</taxon>
        <taxon>Metazoa</taxon>
        <taxon>Chordata</taxon>
        <taxon>Craniata</taxon>
        <taxon>Vertebrata</taxon>
        <taxon>Euteleostomi</taxon>
        <taxon>Actinopterygii</taxon>
        <taxon>Neopterygii</taxon>
        <taxon>Teleostei</taxon>
        <taxon>Anguilliformes</taxon>
        <taxon>Anguillidae</taxon>
        <taxon>Anguilla</taxon>
    </lineage>
</organism>
<sequence>MVWACAKSLTFKYRSVSKSSTA</sequence>
<protein>
    <submittedName>
        <fullName evidence="1">Uncharacterized protein</fullName>
    </submittedName>
</protein>
<evidence type="ECO:0000313" key="1">
    <source>
        <dbReference type="EMBL" id="JAH23791.1"/>
    </source>
</evidence>
<name>A0A0E9R3S2_ANGAN</name>
<dbReference type="AlphaFoldDB" id="A0A0E9R3S2"/>
<dbReference type="EMBL" id="GBXM01084786">
    <property type="protein sequence ID" value="JAH23791.1"/>
    <property type="molecule type" value="Transcribed_RNA"/>
</dbReference>
<reference evidence="1" key="1">
    <citation type="submission" date="2014-11" db="EMBL/GenBank/DDBJ databases">
        <authorList>
            <person name="Amaro Gonzalez C."/>
        </authorList>
    </citation>
    <scope>NUCLEOTIDE SEQUENCE</scope>
</reference>
<accession>A0A0E9R3S2</accession>